<accession>A0A067TRU3</accession>
<dbReference type="EMBL" id="KL142369">
    <property type="protein sequence ID" value="KDR82634.1"/>
    <property type="molecule type" value="Genomic_DNA"/>
</dbReference>
<feature type="compositionally biased region" description="Polar residues" evidence="1">
    <location>
        <begin position="36"/>
        <end position="47"/>
    </location>
</feature>
<gene>
    <name evidence="2" type="ORF">GALMADRAFT_238065</name>
</gene>
<proteinExistence type="predicted"/>
<evidence type="ECO:0000313" key="3">
    <source>
        <dbReference type="Proteomes" id="UP000027222"/>
    </source>
</evidence>
<feature type="compositionally biased region" description="Basic and acidic residues" evidence="1">
    <location>
        <begin position="1"/>
        <end position="16"/>
    </location>
</feature>
<feature type="region of interest" description="Disordered" evidence="1">
    <location>
        <begin position="1"/>
        <end position="121"/>
    </location>
</feature>
<dbReference type="Proteomes" id="UP000027222">
    <property type="component" value="Unassembled WGS sequence"/>
</dbReference>
<protein>
    <submittedName>
        <fullName evidence="2">Uncharacterized protein</fullName>
    </submittedName>
</protein>
<evidence type="ECO:0000313" key="2">
    <source>
        <dbReference type="EMBL" id="KDR82634.1"/>
    </source>
</evidence>
<sequence>MPRSVTEKSKSPERISYHLRSKPSMPIEIPKRRRMTSSPNNSPNNFHVSPDLIFEMSPLSPNFSPNSIHPAPPTSPDKNHEPFMYHAPSLRPYASGSKPQLRSKKSCHRVMPSRTPRSAGQVAPELHLTKFASSRRFDDGHVPNPLPDRCGTIVMHSTTKITGFVPLIEHQPLVSDKPLKPITPLPPPPRRSSFSSSPWILPGRGDFHEEDVSYSQADPSTLEFRNHLLRRMENRDSSRFKSLHSCL</sequence>
<dbReference type="HOGENOM" id="CLU_1138160_0_0_1"/>
<organism evidence="2 3">
    <name type="scientific">Galerina marginata (strain CBS 339.88)</name>
    <dbReference type="NCBI Taxonomy" id="685588"/>
    <lineage>
        <taxon>Eukaryota</taxon>
        <taxon>Fungi</taxon>
        <taxon>Dikarya</taxon>
        <taxon>Basidiomycota</taxon>
        <taxon>Agaricomycotina</taxon>
        <taxon>Agaricomycetes</taxon>
        <taxon>Agaricomycetidae</taxon>
        <taxon>Agaricales</taxon>
        <taxon>Agaricineae</taxon>
        <taxon>Strophariaceae</taxon>
        <taxon>Galerina</taxon>
    </lineage>
</organism>
<dbReference type="AlphaFoldDB" id="A0A067TRU3"/>
<dbReference type="OrthoDB" id="3030351at2759"/>
<keyword evidence="3" id="KW-1185">Reference proteome</keyword>
<reference evidence="3" key="1">
    <citation type="journal article" date="2014" name="Proc. Natl. Acad. Sci. U.S.A.">
        <title>Extensive sampling of basidiomycete genomes demonstrates inadequacy of the white-rot/brown-rot paradigm for wood decay fungi.</title>
        <authorList>
            <person name="Riley R."/>
            <person name="Salamov A.A."/>
            <person name="Brown D.W."/>
            <person name="Nagy L.G."/>
            <person name="Floudas D."/>
            <person name="Held B.W."/>
            <person name="Levasseur A."/>
            <person name="Lombard V."/>
            <person name="Morin E."/>
            <person name="Otillar R."/>
            <person name="Lindquist E.A."/>
            <person name="Sun H."/>
            <person name="LaButti K.M."/>
            <person name="Schmutz J."/>
            <person name="Jabbour D."/>
            <person name="Luo H."/>
            <person name="Baker S.E."/>
            <person name="Pisabarro A.G."/>
            <person name="Walton J.D."/>
            <person name="Blanchette R.A."/>
            <person name="Henrissat B."/>
            <person name="Martin F."/>
            <person name="Cullen D."/>
            <person name="Hibbett D.S."/>
            <person name="Grigoriev I.V."/>
        </authorList>
    </citation>
    <scope>NUCLEOTIDE SEQUENCE [LARGE SCALE GENOMIC DNA]</scope>
    <source>
        <strain evidence="3">CBS 339.88</strain>
    </source>
</reference>
<name>A0A067TRU3_GALM3</name>
<evidence type="ECO:0000256" key="1">
    <source>
        <dbReference type="SAM" id="MobiDB-lite"/>
    </source>
</evidence>